<gene>
    <name evidence="1" type="ORF">T4E_2545</name>
    <name evidence="2" type="ORF">T4E_4983</name>
</gene>
<dbReference type="AlphaFoldDB" id="A0A0V0Y1I3"/>
<dbReference type="EMBL" id="JYDU01000077">
    <property type="protein sequence ID" value="KRX94152.1"/>
    <property type="molecule type" value="Genomic_DNA"/>
</dbReference>
<protein>
    <submittedName>
        <fullName evidence="1">Uncharacterized protein</fullName>
    </submittedName>
</protein>
<comment type="caution">
    <text evidence="1">The sequence shown here is derived from an EMBL/GenBank/DDBJ whole genome shotgun (WGS) entry which is preliminary data.</text>
</comment>
<dbReference type="Proteomes" id="UP000054815">
    <property type="component" value="Unassembled WGS sequence"/>
</dbReference>
<evidence type="ECO:0000313" key="1">
    <source>
        <dbReference type="EMBL" id="KRX94152.1"/>
    </source>
</evidence>
<name>A0A0V0Y1I3_TRIPS</name>
<organism evidence="1 3">
    <name type="scientific">Trichinella pseudospiralis</name>
    <name type="common">Parasitic roundworm</name>
    <dbReference type="NCBI Taxonomy" id="6337"/>
    <lineage>
        <taxon>Eukaryota</taxon>
        <taxon>Metazoa</taxon>
        <taxon>Ecdysozoa</taxon>
        <taxon>Nematoda</taxon>
        <taxon>Enoplea</taxon>
        <taxon>Dorylaimia</taxon>
        <taxon>Trichinellida</taxon>
        <taxon>Trichinellidae</taxon>
        <taxon>Trichinella</taxon>
    </lineage>
</organism>
<proteinExistence type="predicted"/>
<reference evidence="1 3" key="1">
    <citation type="submission" date="2015-01" db="EMBL/GenBank/DDBJ databases">
        <title>Evolution of Trichinella species and genotypes.</title>
        <authorList>
            <person name="Korhonen P.K."/>
            <person name="Edoardo P."/>
            <person name="Giuseppe L.R."/>
            <person name="Gasser R.B."/>
        </authorList>
    </citation>
    <scope>NUCLEOTIDE SEQUENCE [LARGE SCALE GENOMIC DNA]</scope>
    <source>
        <strain evidence="1">ISS141</strain>
    </source>
</reference>
<dbReference type="EMBL" id="JYDU01000046">
    <property type="protein sequence ID" value="KRX96234.1"/>
    <property type="molecule type" value="Genomic_DNA"/>
</dbReference>
<evidence type="ECO:0000313" key="2">
    <source>
        <dbReference type="EMBL" id="KRX96234.1"/>
    </source>
</evidence>
<sequence length="95" mass="11145">MLAAMRTCGMDDAFKRSCLCSEWSTVYCLCIGKDIETYELIFQALINKAVGSLFQYFWQEWMTDERLPLLNVHNVNIRTLNHLEVWHNRLNTKAA</sequence>
<accession>A0A0V0Y1I3</accession>
<evidence type="ECO:0000313" key="3">
    <source>
        <dbReference type="Proteomes" id="UP000054815"/>
    </source>
</evidence>